<organism evidence="3 4">
    <name type="scientific">Bathycoccus prasinos</name>
    <dbReference type="NCBI Taxonomy" id="41875"/>
    <lineage>
        <taxon>Eukaryota</taxon>
        <taxon>Viridiplantae</taxon>
        <taxon>Chlorophyta</taxon>
        <taxon>Mamiellophyceae</taxon>
        <taxon>Mamiellales</taxon>
        <taxon>Bathycoccaceae</taxon>
        <taxon>Bathycoccus</taxon>
    </lineage>
</organism>
<dbReference type="KEGG" id="bpg:Bathy03g05080"/>
<feature type="compositionally biased region" description="Acidic residues" evidence="1">
    <location>
        <begin position="83"/>
        <end position="98"/>
    </location>
</feature>
<dbReference type="AlphaFoldDB" id="K8EBX5"/>
<proteinExistence type="predicted"/>
<protein>
    <submittedName>
        <fullName evidence="3">Uncharacterized protein</fullName>
    </submittedName>
</protein>
<evidence type="ECO:0000256" key="1">
    <source>
        <dbReference type="SAM" id="MobiDB-lite"/>
    </source>
</evidence>
<evidence type="ECO:0000256" key="2">
    <source>
        <dbReference type="SAM" id="Phobius"/>
    </source>
</evidence>
<name>K8EBX5_9CHLO</name>
<feature type="compositionally biased region" description="Basic residues" evidence="1">
    <location>
        <begin position="104"/>
        <end position="117"/>
    </location>
</feature>
<keyword evidence="2" id="KW-1133">Transmembrane helix</keyword>
<dbReference type="GeneID" id="19017045"/>
<evidence type="ECO:0000313" key="3">
    <source>
        <dbReference type="EMBL" id="CCO15447.1"/>
    </source>
</evidence>
<feature type="compositionally biased region" description="Basic and acidic residues" evidence="1">
    <location>
        <begin position="37"/>
        <end position="67"/>
    </location>
</feature>
<accession>K8EBX5</accession>
<dbReference type="OrthoDB" id="496341at2759"/>
<sequence>MFSTKLIHPNQEIEYEIAHSPVRALKHSYGSNLRRAKSLDLPRDAFERRVSEEKFRSLKEHLKRFEEENNEDGEEKDEHSSSSEDDDEERRDEEEDEISLAGNARRRLRRNSSRKSSNRSDERRDGKHHRRAPQTSSSSSKSRRKKYRFPLASLIDFRKLGRHKRYADLTMSRPLMRGWLHCLLASVGYPILLYNNKSEWFRVHPRTFWLMMCTLVPYTCSTFLHFIPWKSRFAHDVALSADFLGISFGFTSHTVLFSGDLFQGTEARVAVCATSILFFMQILAFRQKQTCVMKYMRRERFLIFAFNIVLLMITETKYIHGVSWKTNVAIQFTSKFLSPFYFVYCTRMDCKRRSPMTIPGVWCAHENWHLMIFANHLMQIYAMIRLVGDYCPENRACSDVLSSW</sequence>
<keyword evidence="2" id="KW-0472">Membrane</keyword>
<reference evidence="3 4" key="1">
    <citation type="submission" date="2011-10" db="EMBL/GenBank/DDBJ databases">
        <authorList>
            <person name="Genoscope - CEA"/>
        </authorList>
    </citation>
    <scope>NUCLEOTIDE SEQUENCE [LARGE SCALE GENOMIC DNA]</scope>
    <source>
        <strain evidence="3 4">RCC 1105</strain>
    </source>
</reference>
<feature type="transmembrane region" description="Helical" evidence="2">
    <location>
        <begin position="267"/>
        <end position="285"/>
    </location>
</feature>
<dbReference type="RefSeq" id="XP_007514010.1">
    <property type="nucleotide sequence ID" value="XM_007513948.1"/>
</dbReference>
<dbReference type="Proteomes" id="UP000198341">
    <property type="component" value="Chromosome 3"/>
</dbReference>
<feature type="transmembrane region" description="Helical" evidence="2">
    <location>
        <begin position="301"/>
        <end position="320"/>
    </location>
</feature>
<feature type="transmembrane region" description="Helical" evidence="2">
    <location>
        <begin position="326"/>
        <end position="344"/>
    </location>
</feature>
<feature type="transmembrane region" description="Helical" evidence="2">
    <location>
        <begin position="207"/>
        <end position="227"/>
    </location>
</feature>
<gene>
    <name evidence="3" type="ORF">Bathy03g05080</name>
</gene>
<keyword evidence="4" id="KW-1185">Reference proteome</keyword>
<keyword evidence="2" id="KW-0812">Transmembrane</keyword>
<feature type="region of interest" description="Disordered" evidence="1">
    <location>
        <begin position="28"/>
        <end position="145"/>
    </location>
</feature>
<dbReference type="EMBL" id="FO082276">
    <property type="protein sequence ID" value="CCO15447.1"/>
    <property type="molecule type" value="Genomic_DNA"/>
</dbReference>
<feature type="transmembrane region" description="Helical" evidence="2">
    <location>
        <begin position="178"/>
        <end position="195"/>
    </location>
</feature>
<evidence type="ECO:0000313" key="4">
    <source>
        <dbReference type="Proteomes" id="UP000198341"/>
    </source>
</evidence>